<feature type="region of interest" description="Disordered" evidence="1">
    <location>
        <begin position="50"/>
        <end position="82"/>
    </location>
</feature>
<proteinExistence type="predicted"/>
<accession>A0A1J9PDH3</accession>
<sequence>MGILGHLITMQIVLSSLKAVVDGLYGILPAILHIAVHYTARTNAIFDDLPTSSAEQNNSTKRGQRAEQIANATPQPVPVRPASKLPDFNPIYESFVLDPGIIRARVQKHVRFPTKFCLQVSHPGTAYLQH</sequence>
<evidence type="ECO:0000313" key="2">
    <source>
        <dbReference type="EMBL" id="OJD14648.1"/>
    </source>
</evidence>
<organism evidence="2 3">
    <name type="scientific">Emergomyces pasteurianus Ep9510</name>
    <dbReference type="NCBI Taxonomy" id="1447872"/>
    <lineage>
        <taxon>Eukaryota</taxon>
        <taxon>Fungi</taxon>
        <taxon>Dikarya</taxon>
        <taxon>Ascomycota</taxon>
        <taxon>Pezizomycotina</taxon>
        <taxon>Eurotiomycetes</taxon>
        <taxon>Eurotiomycetidae</taxon>
        <taxon>Onygenales</taxon>
        <taxon>Ajellomycetaceae</taxon>
        <taxon>Emergomyces</taxon>
    </lineage>
</organism>
<protein>
    <submittedName>
        <fullName evidence="2">Uncharacterized protein</fullName>
    </submittedName>
</protein>
<evidence type="ECO:0000256" key="1">
    <source>
        <dbReference type="SAM" id="MobiDB-lite"/>
    </source>
</evidence>
<dbReference type="Proteomes" id="UP000182235">
    <property type="component" value="Unassembled WGS sequence"/>
</dbReference>
<gene>
    <name evidence="2" type="ORF">AJ78_05024</name>
</gene>
<dbReference type="VEuPathDB" id="FungiDB:AJ78_05024"/>
<dbReference type="AlphaFoldDB" id="A0A1J9PDH3"/>
<keyword evidence="3" id="KW-1185">Reference proteome</keyword>
<comment type="caution">
    <text evidence="2">The sequence shown here is derived from an EMBL/GenBank/DDBJ whole genome shotgun (WGS) entry which is preliminary data.</text>
</comment>
<dbReference type="EMBL" id="LGRN01000206">
    <property type="protein sequence ID" value="OJD14648.1"/>
    <property type="molecule type" value="Genomic_DNA"/>
</dbReference>
<name>A0A1J9PDH3_9EURO</name>
<evidence type="ECO:0000313" key="3">
    <source>
        <dbReference type="Proteomes" id="UP000182235"/>
    </source>
</evidence>
<feature type="compositionally biased region" description="Polar residues" evidence="1">
    <location>
        <begin position="50"/>
        <end position="61"/>
    </location>
</feature>
<reference evidence="2 3" key="1">
    <citation type="submission" date="2015-07" db="EMBL/GenBank/DDBJ databases">
        <title>Emmonsia species relationships and genome sequence.</title>
        <authorList>
            <consortium name="The Broad Institute Genomics Platform"/>
            <person name="Cuomo C.A."/>
            <person name="Munoz J.F."/>
            <person name="Imamovic A."/>
            <person name="Priest M.E."/>
            <person name="Young S."/>
            <person name="Clay O.K."/>
            <person name="McEwen J.G."/>
        </authorList>
    </citation>
    <scope>NUCLEOTIDE SEQUENCE [LARGE SCALE GENOMIC DNA]</scope>
    <source>
        <strain evidence="2 3">UAMH 9510</strain>
    </source>
</reference>